<evidence type="ECO:0000256" key="9">
    <source>
        <dbReference type="ARBA" id="ARBA00023303"/>
    </source>
</evidence>
<dbReference type="PANTHER" id="PTHR46480">
    <property type="entry name" value="F20B24.22"/>
    <property type="match status" value="1"/>
</dbReference>
<evidence type="ECO:0000256" key="5">
    <source>
        <dbReference type="ARBA" id="ARBA00022882"/>
    </source>
</evidence>
<keyword evidence="9" id="KW-0407">Ion channel</keyword>
<name>A0A803Q5W4_CANSA</name>
<keyword evidence="8 10" id="KW-0472">Membrane</keyword>
<dbReference type="GO" id="GO:0005886">
    <property type="term" value="C:plasma membrane"/>
    <property type="evidence" value="ECO:0007669"/>
    <property type="project" value="UniProtKB-SubCell"/>
</dbReference>
<dbReference type="EnsemblPlants" id="evm.model.07.653">
    <property type="protein sequence ID" value="cds.evm.model.07.653"/>
    <property type="gene ID" value="evm.TU.07.653"/>
</dbReference>
<dbReference type="GO" id="GO:0034702">
    <property type="term" value="C:monoatomic ion channel complex"/>
    <property type="evidence" value="ECO:0007669"/>
    <property type="project" value="UniProtKB-KW"/>
</dbReference>
<reference evidence="11" key="2">
    <citation type="submission" date="2021-03" db="UniProtKB">
        <authorList>
            <consortium name="EnsemblPlants"/>
        </authorList>
    </citation>
    <scope>IDENTIFICATION</scope>
</reference>
<evidence type="ECO:0008006" key="13">
    <source>
        <dbReference type="Google" id="ProtNLM"/>
    </source>
</evidence>
<reference evidence="11" key="1">
    <citation type="submission" date="2018-11" db="EMBL/GenBank/DDBJ databases">
        <authorList>
            <person name="Grassa J C."/>
        </authorList>
    </citation>
    <scope>NUCLEOTIDE SEQUENCE [LARGE SCALE GENOMIC DNA]</scope>
</reference>
<dbReference type="InterPro" id="IPR031846">
    <property type="entry name" value="Hvcn1"/>
</dbReference>
<dbReference type="OMA" id="DQNRHAS"/>
<dbReference type="PANTHER" id="PTHR46480:SF1">
    <property type="entry name" value="VOLTAGE-GATED HYDROGEN CHANNEL 1"/>
    <property type="match status" value="1"/>
</dbReference>
<comment type="subcellular location">
    <subcellularLocation>
        <location evidence="1">Cell membrane</location>
        <topology evidence="1">Multi-pass membrane protein</topology>
    </subcellularLocation>
</comment>
<evidence type="ECO:0000256" key="1">
    <source>
        <dbReference type="ARBA" id="ARBA00004651"/>
    </source>
</evidence>
<evidence type="ECO:0000256" key="3">
    <source>
        <dbReference type="ARBA" id="ARBA00022475"/>
    </source>
</evidence>
<evidence type="ECO:0000256" key="2">
    <source>
        <dbReference type="ARBA" id="ARBA00022448"/>
    </source>
</evidence>
<proteinExistence type="predicted"/>
<dbReference type="EMBL" id="UZAU01000640">
    <property type="status" value="NOT_ANNOTATED_CDS"/>
    <property type="molecule type" value="Genomic_DNA"/>
</dbReference>
<dbReference type="Proteomes" id="UP000596661">
    <property type="component" value="Chromosome 7"/>
</dbReference>
<keyword evidence="3" id="KW-1003">Cell membrane</keyword>
<dbReference type="AlphaFoldDB" id="A0A803Q5W4"/>
<feature type="transmembrane region" description="Helical" evidence="10">
    <location>
        <begin position="138"/>
        <end position="159"/>
    </location>
</feature>
<keyword evidence="5" id="KW-0851">Voltage-gated channel</keyword>
<keyword evidence="12" id="KW-1185">Reference proteome</keyword>
<dbReference type="Gramene" id="evm.model.07.653">
    <property type="protein sequence ID" value="cds.evm.model.07.653"/>
    <property type="gene ID" value="evm.TU.07.653"/>
</dbReference>
<evidence type="ECO:0000256" key="10">
    <source>
        <dbReference type="SAM" id="Phobius"/>
    </source>
</evidence>
<evidence type="ECO:0000256" key="7">
    <source>
        <dbReference type="ARBA" id="ARBA00023065"/>
    </source>
</evidence>
<evidence type="ECO:0000256" key="4">
    <source>
        <dbReference type="ARBA" id="ARBA00022692"/>
    </source>
</evidence>
<keyword evidence="7" id="KW-0406">Ion transport</keyword>
<feature type="transmembrane region" description="Helical" evidence="10">
    <location>
        <begin position="86"/>
        <end position="103"/>
    </location>
</feature>
<sequence length="278" mass="31802">MNNTINTNSHSSSSSLHQIRIQKPPISTTNSIAIDESLQTSIQNLLKNWRRRQQWKKKLFFITQSNQINPAPWRKKLTDFLESKKIRYISIFLILVDLILTTLELSSSLISCDENKHKNKNVNNHNHSEVERLGPTKWYHWVGIAILGLLFSKTVAMAVGLRSAIIRRPGYVVDGVVLAVALVLEIFLEGKGGGFLVVVSLWRVVRVVESAFELSDDAIEAQIKSIVAQFESLREENMRLLEVNEEKDKMIEKLVQDLERCRKPLEMDHISAITFIDN</sequence>
<accession>A0A803Q5W4</accession>
<evidence type="ECO:0000313" key="11">
    <source>
        <dbReference type="EnsemblPlants" id="cds.evm.model.07.653"/>
    </source>
</evidence>
<organism evidence="11 12">
    <name type="scientific">Cannabis sativa</name>
    <name type="common">Hemp</name>
    <name type="synonym">Marijuana</name>
    <dbReference type="NCBI Taxonomy" id="3483"/>
    <lineage>
        <taxon>Eukaryota</taxon>
        <taxon>Viridiplantae</taxon>
        <taxon>Streptophyta</taxon>
        <taxon>Embryophyta</taxon>
        <taxon>Tracheophyta</taxon>
        <taxon>Spermatophyta</taxon>
        <taxon>Magnoliopsida</taxon>
        <taxon>eudicotyledons</taxon>
        <taxon>Gunneridae</taxon>
        <taxon>Pentapetalae</taxon>
        <taxon>rosids</taxon>
        <taxon>fabids</taxon>
        <taxon>Rosales</taxon>
        <taxon>Cannabaceae</taxon>
        <taxon>Cannabis</taxon>
    </lineage>
</organism>
<keyword evidence="6 10" id="KW-1133">Transmembrane helix</keyword>
<evidence type="ECO:0000256" key="8">
    <source>
        <dbReference type="ARBA" id="ARBA00023136"/>
    </source>
</evidence>
<dbReference type="Gene3D" id="1.20.120.350">
    <property type="entry name" value="Voltage-gated potassium channels. Chain C"/>
    <property type="match status" value="1"/>
</dbReference>
<dbReference type="InterPro" id="IPR027359">
    <property type="entry name" value="Volt_channel_dom_sf"/>
</dbReference>
<evidence type="ECO:0000256" key="6">
    <source>
        <dbReference type="ARBA" id="ARBA00022989"/>
    </source>
</evidence>
<protein>
    <recommendedName>
        <fullName evidence="13">Voltage-gated hydrogen channel 1</fullName>
    </recommendedName>
</protein>
<evidence type="ECO:0000313" key="12">
    <source>
        <dbReference type="Proteomes" id="UP000596661"/>
    </source>
</evidence>
<dbReference type="OrthoDB" id="427456at2759"/>
<keyword evidence="4 10" id="KW-0812">Transmembrane</keyword>
<keyword evidence="2" id="KW-0813">Transport</keyword>
<dbReference type="GO" id="GO:0030171">
    <property type="term" value="F:voltage-gated proton channel activity"/>
    <property type="evidence" value="ECO:0007669"/>
    <property type="project" value="InterPro"/>
</dbReference>